<proteinExistence type="predicted"/>
<organism evidence="1">
    <name type="scientific">Anguilla anguilla</name>
    <name type="common">European freshwater eel</name>
    <name type="synonym">Muraena anguilla</name>
    <dbReference type="NCBI Taxonomy" id="7936"/>
    <lineage>
        <taxon>Eukaryota</taxon>
        <taxon>Metazoa</taxon>
        <taxon>Chordata</taxon>
        <taxon>Craniata</taxon>
        <taxon>Vertebrata</taxon>
        <taxon>Euteleostomi</taxon>
        <taxon>Actinopterygii</taxon>
        <taxon>Neopterygii</taxon>
        <taxon>Teleostei</taxon>
        <taxon>Anguilliformes</taxon>
        <taxon>Anguillidae</taxon>
        <taxon>Anguilla</taxon>
    </lineage>
</organism>
<name>A0A0E9W3Z5_ANGAN</name>
<accession>A0A0E9W3Z5</accession>
<reference evidence="1" key="2">
    <citation type="journal article" date="2015" name="Fish Shellfish Immunol.">
        <title>Early steps in the European eel (Anguilla anguilla)-Vibrio vulnificus interaction in the gills: Role of the RtxA13 toxin.</title>
        <authorList>
            <person name="Callol A."/>
            <person name="Pajuelo D."/>
            <person name="Ebbesson L."/>
            <person name="Teles M."/>
            <person name="MacKenzie S."/>
            <person name="Amaro C."/>
        </authorList>
    </citation>
    <scope>NUCLEOTIDE SEQUENCE</scope>
</reference>
<reference evidence="1" key="1">
    <citation type="submission" date="2014-11" db="EMBL/GenBank/DDBJ databases">
        <authorList>
            <person name="Amaro Gonzalez C."/>
        </authorList>
    </citation>
    <scope>NUCLEOTIDE SEQUENCE</scope>
</reference>
<evidence type="ECO:0000313" key="1">
    <source>
        <dbReference type="EMBL" id="JAH85077.1"/>
    </source>
</evidence>
<protein>
    <submittedName>
        <fullName evidence="1">Uncharacterized protein</fullName>
    </submittedName>
</protein>
<dbReference type="AlphaFoldDB" id="A0A0E9W3Z5"/>
<dbReference type="EMBL" id="GBXM01023500">
    <property type="protein sequence ID" value="JAH85077.1"/>
    <property type="molecule type" value="Transcribed_RNA"/>
</dbReference>
<sequence length="30" mass="3499">MNCKHGGCVSLTRLIYIHRLCPLWMRALNV</sequence>